<evidence type="ECO:0000313" key="9">
    <source>
        <dbReference type="EMBL" id="KAK2596597.1"/>
    </source>
</evidence>
<evidence type="ECO:0000256" key="2">
    <source>
        <dbReference type="ARBA" id="ARBA00022723"/>
    </source>
</evidence>
<dbReference type="PROSITE" id="PS50048">
    <property type="entry name" value="ZN2_CY6_FUNGAL_2"/>
    <property type="match status" value="1"/>
</dbReference>
<feature type="compositionally biased region" description="Polar residues" evidence="7">
    <location>
        <begin position="613"/>
        <end position="626"/>
    </location>
</feature>
<dbReference type="GO" id="GO:0043565">
    <property type="term" value="F:sequence-specific DNA binding"/>
    <property type="evidence" value="ECO:0007669"/>
    <property type="project" value="TreeGrafter"/>
</dbReference>
<evidence type="ECO:0000259" key="8">
    <source>
        <dbReference type="PROSITE" id="PS50048"/>
    </source>
</evidence>
<comment type="caution">
    <text evidence="9">The sequence shown here is derived from an EMBL/GenBank/DDBJ whole genome shotgun (WGS) entry which is preliminary data.</text>
</comment>
<evidence type="ECO:0000256" key="5">
    <source>
        <dbReference type="ARBA" id="ARBA00023163"/>
    </source>
</evidence>
<feature type="compositionally biased region" description="Basic and acidic residues" evidence="7">
    <location>
        <begin position="69"/>
        <end position="99"/>
    </location>
</feature>
<dbReference type="PANTHER" id="PTHR47540">
    <property type="entry name" value="THIAMINE REPRESSIBLE GENES REGULATORY PROTEIN THI5"/>
    <property type="match status" value="1"/>
</dbReference>
<dbReference type="GO" id="GO:0045944">
    <property type="term" value="P:positive regulation of transcription by RNA polymerase II"/>
    <property type="evidence" value="ECO:0007669"/>
    <property type="project" value="TreeGrafter"/>
</dbReference>
<keyword evidence="2" id="KW-0479">Metal-binding</keyword>
<dbReference type="Gene3D" id="4.10.240.10">
    <property type="entry name" value="Zn(2)-C6 fungal-type DNA-binding domain"/>
    <property type="match status" value="1"/>
</dbReference>
<feature type="region of interest" description="Disordered" evidence="7">
    <location>
        <begin position="613"/>
        <end position="634"/>
    </location>
</feature>
<dbReference type="Pfam" id="PF04082">
    <property type="entry name" value="Fungal_trans"/>
    <property type="match status" value="1"/>
</dbReference>
<feature type="domain" description="Zn(2)-C6 fungal-type" evidence="8">
    <location>
        <begin position="12"/>
        <end position="41"/>
    </location>
</feature>
<name>A0AAD9S281_PHOAM</name>
<gene>
    <name evidence="9" type="ORF">N8I77_013478</name>
</gene>
<dbReference type="CDD" id="cd12148">
    <property type="entry name" value="fungal_TF_MHR"/>
    <property type="match status" value="1"/>
</dbReference>
<evidence type="ECO:0000256" key="3">
    <source>
        <dbReference type="ARBA" id="ARBA00023015"/>
    </source>
</evidence>
<dbReference type="CDD" id="cd00067">
    <property type="entry name" value="GAL4"/>
    <property type="match status" value="1"/>
</dbReference>
<evidence type="ECO:0000256" key="1">
    <source>
        <dbReference type="ARBA" id="ARBA00004123"/>
    </source>
</evidence>
<keyword evidence="6" id="KW-0539">Nucleus</keyword>
<organism evidence="9 10">
    <name type="scientific">Phomopsis amygdali</name>
    <name type="common">Fusicoccum amygdali</name>
    <dbReference type="NCBI Taxonomy" id="1214568"/>
    <lineage>
        <taxon>Eukaryota</taxon>
        <taxon>Fungi</taxon>
        <taxon>Dikarya</taxon>
        <taxon>Ascomycota</taxon>
        <taxon>Pezizomycotina</taxon>
        <taxon>Sordariomycetes</taxon>
        <taxon>Sordariomycetidae</taxon>
        <taxon>Diaporthales</taxon>
        <taxon>Diaporthaceae</taxon>
        <taxon>Diaporthe</taxon>
    </lineage>
</organism>
<dbReference type="Proteomes" id="UP001265746">
    <property type="component" value="Unassembled WGS sequence"/>
</dbReference>
<dbReference type="GO" id="GO:0000981">
    <property type="term" value="F:DNA-binding transcription factor activity, RNA polymerase II-specific"/>
    <property type="evidence" value="ECO:0007669"/>
    <property type="project" value="InterPro"/>
</dbReference>
<evidence type="ECO:0000256" key="7">
    <source>
        <dbReference type="SAM" id="MobiDB-lite"/>
    </source>
</evidence>
<dbReference type="GO" id="GO:0005634">
    <property type="term" value="C:nucleus"/>
    <property type="evidence" value="ECO:0007669"/>
    <property type="project" value="UniProtKB-SubCell"/>
</dbReference>
<keyword evidence="3" id="KW-0805">Transcription regulation</keyword>
<dbReference type="GO" id="GO:0008270">
    <property type="term" value="F:zinc ion binding"/>
    <property type="evidence" value="ECO:0007669"/>
    <property type="project" value="InterPro"/>
</dbReference>
<keyword evidence="10" id="KW-1185">Reference proteome</keyword>
<dbReference type="GO" id="GO:0006351">
    <property type="term" value="P:DNA-templated transcription"/>
    <property type="evidence" value="ECO:0007669"/>
    <property type="project" value="InterPro"/>
</dbReference>
<feature type="region of interest" description="Disordered" evidence="7">
    <location>
        <begin position="60"/>
        <end position="99"/>
    </location>
</feature>
<dbReference type="InterPro" id="IPR036864">
    <property type="entry name" value="Zn2-C6_fun-type_DNA-bd_sf"/>
</dbReference>
<dbReference type="Pfam" id="PF00172">
    <property type="entry name" value="Zn_clus"/>
    <property type="match status" value="1"/>
</dbReference>
<dbReference type="AlphaFoldDB" id="A0AAD9S281"/>
<protein>
    <recommendedName>
        <fullName evidence="8">Zn(2)-C6 fungal-type domain-containing protein</fullName>
    </recommendedName>
</protein>
<evidence type="ECO:0000256" key="6">
    <source>
        <dbReference type="ARBA" id="ARBA00023242"/>
    </source>
</evidence>
<sequence>MIALSLADIVCRCERCRKQKIRCSGCLPCDACTKRNLACHFNERHRKVVVTQGYIHELQRKASRQSDVPSRHDAAVVRQQSDDFDHPSSSDHGDDEALQRSRQANLLRPVEEPQTRGTSEEPALTNFLATDCSTFMTANNGMTFYLGSTSNWTFTQKILSMVYERVFRNRIPDMARNIEGLGNAYDLQWDGAPICADPLSATVPTIDHAIYLINAVKFHCAQLFHVFDEDTFMQALYTFYESPADRHTTDKVWLVHFLVILAFGKGFTVNKSGKDPPGIEYFIQALQLLPNMIMLWRYPVHSVELLTCIALYLSCLDYRIVAHTYLGQAMRLALNFGLHTDIKPDRFGNASVERIRRAWWTVYILDREMTSVAGLPQSLEIQDVYCQLPAFSGSITRTSALKMQLKLSQLIADINRNIYGVGGRLNSGFQSGIKGALADIAGAHEELQQWFPLCLEQKTDGISKTSAYLHLEYHRCIILATRPLLFCFLKLRLESREDCQSKLNGSKTSRNFIQTCLDSSIQILTILESLLGQALIDPFLPFSLDQLSAATINVLVAIALDHTIIDNGSKWIMTAYAVFDDLITSGNQVAVLRKGELDNLRKMLEELNTVSQAAWQPSHTSPQQSPMEDRSRDSTIFVSRPSDFDSSCPNFEIDPGEPLTTGHIMDLANSIDDIDIEWISQTIGHDRIW</sequence>
<dbReference type="EMBL" id="JAUJFL010000011">
    <property type="protein sequence ID" value="KAK2596597.1"/>
    <property type="molecule type" value="Genomic_DNA"/>
</dbReference>
<dbReference type="InterPro" id="IPR007219">
    <property type="entry name" value="XnlR_reg_dom"/>
</dbReference>
<dbReference type="InterPro" id="IPR051711">
    <property type="entry name" value="Stress_Response_Reg"/>
</dbReference>
<dbReference type="SUPFAM" id="SSF57701">
    <property type="entry name" value="Zn2/Cys6 DNA-binding domain"/>
    <property type="match status" value="1"/>
</dbReference>
<proteinExistence type="predicted"/>
<evidence type="ECO:0000313" key="10">
    <source>
        <dbReference type="Proteomes" id="UP001265746"/>
    </source>
</evidence>
<dbReference type="SMART" id="SM00906">
    <property type="entry name" value="Fungal_trans"/>
    <property type="match status" value="1"/>
</dbReference>
<evidence type="ECO:0000256" key="4">
    <source>
        <dbReference type="ARBA" id="ARBA00023125"/>
    </source>
</evidence>
<accession>A0AAD9S281</accession>
<comment type="subcellular location">
    <subcellularLocation>
        <location evidence="1">Nucleus</location>
    </subcellularLocation>
</comment>
<dbReference type="PANTHER" id="PTHR47540:SF6">
    <property type="entry name" value="ZN(II)2CYS6 TRANSCRIPTION FACTOR (EUROFUNG)"/>
    <property type="match status" value="1"/>
</dbReference>
<keyword evidence="5" id="KW-0804">Transcription</keyword>
<dbReference type="InterPro" id="IPR001138">
    <property type="entry name" value="Zn2Cys6_DnaBD"/>
</dbReference>
<reference evidence="9" key="1">
    <citation type="submission" date="2023-06" db="EMBL/GenBank/DDBJ databases">
        <authorList>
            <person name="Noh H."/>
        </authorList>
    </citation>
    <scope>NUCLEOTIDE SEQUENCE</scope>
    <source>
        <strain evidence="9">DUCC20226</strain>
    </source>
</reference>
<keyword evidence="4" id="KW-0238">DNA-binding</keyword>